<dbReference type="CDD" id="cd06261">
    <property type="entry name" value="TM_PBP2"/>
    <property type="match status" value="2"/>
</dbReference>
<evidence type="ECO:0000256" key="6">
    <source>
        <dbReference type="ARBA" id="ARBA00023136"/>
    </source>
</evidence>
<keyword evidence="10" id="KW-1185">Reference proteome</keyword>
<dbReference type="SUPFAM" id="SSF161098">
    <property type="entry name" value="MetI-like"/>
    <property type="match status" value="2"/>
</dbReference>
<evidence type="ECO:0000256" key="3">
    <source>
        <dbReference type="ARBA" id="ARBA00022475"/>
    </source>
</evidence>
<dbReference type="GO" id="GO:0043190">
    <property type="term" value="C:ATP-binding cassette (ABC) transporter complex"/>
    <property type="evidence" value="ECO:0007669"/>
    <property type="project" value="TreeGrafter"/>
</dbReference>
<feature type="transmembrane region" description="Helical" evidence="7">
    <location>
        <begin position="192"/>
        <end position="219"/>
    </location>
</feature>
<feature type="transmembrane region" description="Helical" evidence="7">
    <location>
        <begin position="480"/>
        <end position="499"/>
    </location>
</feature>
<feature type="domain" description="ABC transmembrane type-1" evidence="8">
    <location>
        <begin position="473"/>
        <end position="652"/>
    </location>
</feature>
<dbReference type="FunFam" id="1.10.3720.10:FF:000001">
    <property type="entry name" value="Glycine betaine ABC transporter, permease"/>
    <property type="match status" value="1"/>
</dbReference>
<gene>
    <name evidence="9" type="ORF">Gocc_0570</name>
</gene>
<evidence type="ECO:0000256" key="1">
    <source>
        <dbReference type="ARBA" id="ARBA00004141"/>
    </source>
</evidence>
<dbReference type="InterPro" id="IPR000515">
    <property type="entry name" value="MetI-like"/>
</dbReference>
<comment type="caution">
    <text evidence="9">The sequence shown here is derived from an EMBL/GenBank/DDBJ whole genome shotgun (WGS) entry which is preliminary data.</text>
</comment>
<reference evidence="9 10" key="1">
    <citation type="submission" date="2018-07" db="EMBL/GenBank/DDBJ databases">
        <title>High-quality-draft genome sequence of Gaiella occulta.</title>
        <authorList>
            <person name="Severino R."/>
            <person name="Froufe H.J.C."/>
            <person name="Rainey F.A."/>
            <person name="Barroso C."/>
            <person name="Albuquerque L."/>
            <person name="Lobo-Da-Cunha A."/>
            <person name="Da Costa M.S."/>
            <person name="Egas C."/>
        </authorList>
    </citation>
    <scope>NUCLEOTIDE SEQUENCE [LARGE SCALE GENOMIC DNA]</scope>
    <source>
        <strain evidence="9 10">F2-233</strain>
    </source>
</reference>
<feature type="transmembrane region" description="Helical" evidence="7">
    <location>
        <begin position="263"/>
        <end position="286"/>
    </location>
</feature>
<dbReference type="InterPro" id="IPR035906">
    <property type="entry name" value="MetI-like_sf"/>
</dbReference>
<accession>A0A7M2Z1H8</accession>
<feature type="transmembrane region" description="Helical" evidence="7">
    <location>
        <begin position="428"/>
        <end position="448"/>
    </location>
</feature>
<dbReference type="GO" id="GO:0015226">
    <property type="term" value="F:carnitine transmembrane transporter activity"/>
    <property type="evidence" value="ECO:0007669"/>
    <property type="project" value="TreeGrafter"/>
</dbReference>
<sequence length="664" mass="69153">MSVATGAPAAPAVVAHRPWWRGRLVRVAAIAAVMVLAYRARGLDYPWPDSLAWNGLSAHLDAFQSWLLDQRSATHKSTVFTIFDGFRTFVDDLVTWLTDGILWLTWAGAAATGTLVVLRFGGLRAALIVLGGFGSYAALGLWQASIETLALMLASVGLSLLVGIPLGIAAGRSDRFQRAIGPVLDAMQIVPAFAYLMPVVILFSVGPAAAVVSTMIYAIPPAVRITALGIRGVPVNTVEAAASMGSTRGQMLAKVQLPLARRMLLLGVNQTILFALSMVVIAGLIGGGGLGAVVTSGLYSNPALAILGGFAIVIMAMTLDRATEAIADRTDPARRHLTDAARRRLRLQTLAAAAAVAGAVLAAKLAGVSGVYPDETPGGRVATVQDWLLARIQSVLDYVQDPTSPVFAVTEPVGNFVLTKALLPLQGFLIGAPWFVTVGGLTLIALVVSGLRPAVTTFLMLAAIGVMGVWPLAMDTLSQVLVATVIAVAIGVALGVLAAESATASKILRPLNDVLQTLPQLVYIIPFIYLMPVSIVPGIVAGVLYAFPVVIRLVERGVRDVAPEAVEAAGAFGATRRQILTKVKVPLAGDAIMLGINQGIIMVLAVVVIGGLIGSGGLGYEVAQGLVRGQFGQGVITSLAILALGIALDRVTQGTRRARREEVG</sequence>
<dbReference type="EMBL" id="QQZY01000001">
    <property type="protein sequence ID" value="RDI76151.1"/>
    <property type="molecule type" value="Genomic_DNA"/>
</dbReference>
<feature type="transmembrane region" description="Helical" evidence="7">
    <location>
        <begin position="298"/>
        <end position="319"/>
    </location>
</feature>
<organism evidence="9 10">
    <name type="scientific">Gaiella occulta</name>
    <dbReference type="NCBI Taxonomy" id="1002870"/>
    <lineage>
        <taxon>Bacteria</taxon>
        <taxon>Bacillati</taxon>
        <taxon>Actinomycetota</taxon>
        <taxon>Thermoleophilia</taxon>
        <taxon>Gaiellales</taxon>
        <taxon>Gaiellaceae</taxon>
        <taxon>Gaiella</taxon>
    </lineage>
</organism>
<dbReference type="PROSITE" id="PS50928">
    <property type="entry name" value="ABC_TM1"/>
    <property type="match status" value="2"/>
</dbReference>
<keyword evidence="5 7" id="KW-1133">Transmembrane helix</keyword>
<evidence type="ECO:0000256" key="4">
    <source>
        <dbReference type="ARBA" id="ARBA00022692"/>
    </source>
</evidence>
<feature type="transmembrane region" description="Helical" evidence="7">
    <location>
        <begin position="100"/>
        <end position="118"/>
    </location>
</feature>
<dbReference type="Pfam" id="PF00528">
    <property type="entry name" value="BPD_transp_1"/>
    <property type="match status" value="2"/>
</dbReference>
<evidence type="ECO:0000256" key="2">
    <source>
        <dbReference type="ARBA" id="ARBA00022448"/>
    </source>
</evidence>
<protein>
    <submittedName>
        <fullName evidence="9">Binding-protein-dependent transport system inner membrane component</fullName>
    </submittedName>
</protein>
<dbReference type="Proteomes" id="UP000254134">
    <property type="component" value="Unassembled WGS sequence"/>
</dbReference>
<feature type="transmembrane region" description="Helical" evidence="7">
    <location>
        <begin position="455"/>
        <end position="474"/>
    </location>
</feature>
<evidence type="ECO:0000256" key="7">
    <source>
        <dbReference type="RuleBase" id="RU363032"/>
    </source>
</evidence>
<reference evidence="10" key="2">
    <citation type="journal article" date="2019" name="MicrobiologyOpen">
        <title>High-quality draft genome sequence of Gaiella occulta isolated from a 150 meter deep mineral water borehole and comparison with the genome sequences of other deep-branching lineages of the phylum Actinobacteria.</title>
        <authorList>
            <person name="Severino R."/>
            <person name="Froufe H.J.C."/>
            <person name="Barroso C."/>
            <person name="Albuquerque L."/>
            <person name="Lobo-da-Cunha A."/>
            <person name="da Costa M.S."/>
            <person name="Egas C."/>
        </authorList>
    </citation>
    <scope>NUCLEOTIDE SEQUENCE [LARGE SCALE GENOMIC DNA]</scope>
    <source>
        <strain evidence="10">F2-233</strain>
    </source>
</reference>
<keyword evidence="4 7" id="KW-0812">Transmembrane</keyword>
<comment type="subcellular location">
    <subcellularLocation>
        <location evidence="7">Cell membrane</location>
        <topology evidence="7">Multi-pass membrane protein</topology>
    </subcellularLocation>
    <subcellularLocation>
        <location evidence="1">Membrane</location>
        <topology evidence="1">Multi-pass membrane protein</topology>
    </subcellularLocation>
</comment>
<dbReference type="AlphaFoldDB" id="A0A7M2Z1H8"/>
<dbReference type="Gene3D" id="1.10.3720.10">
    <property type="entry name" value="MetI-like"/>
    <property type="match status" value="2"/>
</dbReference>
<feature type="transmembrane region" description="Helical" evidence="7">
    <location>
        <begin position="150"/>
        <end position="171"/>
    </location>
</feature>
<dbReference type="PANTHER" id="PTHR47737">
    <property type="entry name" value="GLYCINE BETAINE/PROLINE BETAINE TRANSPORT SYSTEM PERMEASE PROTEIN PROW"/>
    <property type="match status" value="1"/>
</dbReference>
<feature type="transmembrane region" description="Helical" evidence="7">
    <location>
        <begin position="600"/>
        <end position="619"/>
    </location>
</feature>
<evidence type="ECO:0000256" key="5">
    <source>
        <dbReference type="ARBA" id="ARBA00022989"/>
    </source>
</evidence>
<evidence type="ECO:0000259" key="8">
    <source>
        <dbReference type="PROSITE" id="PS50928"/>
    </source>
</evidence>
<evidence type="ECO:0000313" key="10">
    <source>
        <dbReference type="Proteomes" id="UP000254134"/>
    </source>
</evidence>
<keyword evidence="6 7" id="KW-0472">Membrane</keyword>
<dbReference type="RefSeq" id="WP_114794993.1">
    <property type="nucleotide sequence ID" value="NZ_QQZY01000001.1"/>
</dbReference>
<feature type="transmembrane region" description="Helical" evidence="7">
    <location>
        <begin position="350"/>
        <end position="372"/>
    </location>
</feature>
<keyword evidence="2 7" id="KW-0813">Transport</keyword>
<dbReference type="PANTHER" id="PTHR47737:SF1">
    <property type="entry name" value="GLYCINE BETAINE_PROLINE BETAINE TRANSPORT SYSTEM PERMEASE PROTEIN PROW"/>
    <property type="match status" value="1"/>
</dbReference>
<feature type="transmembrane region" description="Helical" evidence="7">
    <location>
        <begin position="24"/>
        <end position="41"/>
    </location>
</feature>
<evidence type="ECO:0000313" key="9">
    <source>
        <dbReference type="EMBL" id="RDI76151.1"/>
    </source>
</evidence>
<proteinExistence type="inferred from homology"/>
<comment type="similarity">
    <text evidence="7">Belongs to the binding-protein-dependent transport system permease family.</text>
</comment>
<dbReference type="GO" id="GO:0015871">
    <property type="term" value="P:choline transport"/>
    <property type="evidence" value="ECO:0007669"/>
    <property type="project" value="TreeGrafter"/>
</dbReference>
<keyword evidence="3" id="KW-1003">Cell membrane</keyword>
<feature type="transmembrane region" description="Helical" evidence="7">
    <location>
        <begin position="631"/>
        <end position="651"/>
    </location>
</feature>
<name>A0A7M2Z1H8_9ACTN</name>
<dbReference type="OrthoDB" id="9815258at2"/>
<dbReference type="GO" id="GO:0031460">
    <property type="term" value="P:glycine betaine transport"/>
    <property type="evidence" value="ECO:0007669"/>
    <property type="project" value="TreeGrafter"/>
</dbReference>
<dbReference type="GO" id="GO:0005275">
    <property type="term" value="F:amine transmembrane transporter activity"/>
    <property type="evidence" value="ECO:0007669"/>
    <property type="project" value="TreeGrafter"/>
</dbReference>
<feature type="domain" description="ABC transmembrane type-1" evidence="8">
    <location>
        <begin position="145"/>
        <end position="323"/>
    </location>
</feature>
<feature type="transmembrane region" description="Helical" evidence="7">
    <location>
        <begin position="125"/>
        <end position="144"/>
    </location>
</feature>